<evidence type="ECO:0000313" key="4">
    <source>
        <dbReference type="Proteomes" id="UP000663828"/>
    </source>
</evidence>
<evidence type="ECO:0000256" key="1">
    <source>
        <dbReference type="SAM" id="Coils"/>
    </source>
</evidence>
<dbReference type="AlphaFoldDB" id="A0A813SIK0"/>
<dbReference type="Proteomes" id="UP000663828">
    <property type="component" value="Unassembled WGS sequence"/>
</dbReference>
<feature type="coiled-coil region" evidence="1">
    <location>
        <begin position="156"/>
        <end position="187"/>
    </location>
</feature>
<feature type="region of interest" description="Disordered" evidence="2">
    <location>
        <begin position="222"/>
        <end position="254"/>
    </location>
</feature>
<dbReference type="EMBL" id="CAJNOR010000102">
    <property type="protein sequence ID" value="CAF0797468.1"/>
    <property type="molecule type" value="Genomic_DNA"/>
</dbReference>
<gene>
    <name evidence="3" type="ORF">XAT740_LOCUS2802</name>
</gene>
<proteinExistence type="predicted"/>
<keyword evidence="4" id="KW-1185">Reference proteome</keyword>
<feature type="coiled-coil region" evidence="1">
    <location>
        <begin position="31"/>
        <end position="83"/>
    </location>
</feature>
<comment type="caution">
    <text evidence="3">The sequence shown here is derived from an EMBL/GenBank/DDBJ whole genome shotgun (WGS) entry which is preliminary data.</text>
</comment>
<name>A0A813SIK0_ADIRI</name>
<evidence type="ECO:0000313" key="3">
    <source>
        <dbReference type="EMBL" id="CAF0797468.1"/>
    </source>
</evidence>
<sequence>MSSATNQNSRCELPVADQHLQIVLDSLNHLINQSNQQIIDEKQSMSDVEQKKLDQIQVLQSEVQQIENQIASLHNETEQLTLETCSMVVRQNETALIRHNKLLKGTIEHINHILGKRSIVNDPLFDQLRKDLTSQQEKLFLIRNQLDIDHNQLTTNVSLLKECQEQRKQLEQVMLEKQADLQSIQQNQDDYVQKQLKLQKLQFLIQQQTRIRNEIQQLEGYIAPKQASPSENNRRQPDVQRNKTQLREIVDDSDEEIVNASKVQEYHTKSRTFMRLKDHQDK</sequence>
<protein>
    <submittedName>
        <fullName evidence="3">Uncharacterized protein</fullName>
    </submittedName>
</protein>
<feature type="compositionally biased region" description="Basic and acidic residues" evidence="2">
    <location>
        <begin position="232"/>
        <end position="250"/>
    </location>
</feature>
<keyword evidence="1" id="KW-0175">Coiled coil</keyword>
<reference evidence="3" key="1">
    <citation type="submission" date="2021-02" db="EMBL/GenBank/DDBJ databases">
        <authorList>
            <person name="Nowell W R."/>
        </authorList>
    </citation>
    <scope>NUCLEOTIDE SEQUENCE</scope>
</reference>
<accession>A0A813SIK0</accession>
<organism evidence="3 4">
    <name type="scientific">Adineta ricciae</name>
    <name type="common">Rotifer</name>
    <dbReference type="NCBI Taxonomy" id="249248"/>
    <lineage>
        <taxon>Eukaryota</taxon>
        <taxon>Metazoa</taxon>
        <taxon>Spiralia</taxon>
        <taxon>Gnathifera</taxon>
        <taxon>Rotifera</taxon>
        <taxon>Eurotatoria</taxon>
        <taxon>Bdelloidea</taxon>
        <taxon>Adinetida</taxon>
        <taxon>Adinetidae</taxon>
        <taxon>Adineta</taxon>
    </lineage>
</organism>
<evidence type="ECO:0000256" key="2">
    <source>
        <dbReference type="SAM" id="MobiDB-lite"/>
    </source>
</evidence>